<dbReference type="AlphaFoldDB" id="A0A151MWY7"/>
<accession>A0A151MWY7</accession>
<sequence length="148" mass="17483">MILGHLFTPNPQSDAGQFTVPGTEHLISEKLQTLTNSFFLMTLQALQLHVGDRLQLAAGALWMCQLCRRRTQDHTLLLDRVVMALEDRLVDAWMWWVEDVASQDRWWVEDMAHEEAWDWCKEVQDWAHWEFRAQLLALECKCMEALWE</sequence>
<evidence type="ECO:0000313" key="1">
    <source>
        <dbReference type="EMBL" id="KYO29020.1"/>
    </source>
</evidence>
<keyword evidence="2" id="KW-1185">Reference proteome</keyword>
<dbReference type="Proteomes" id="UP000050525">
    <property type="component" value="Unassembled WGS sequence"/>
</dbReference>
<gene>
    <name evidence="1" type="ORF">Y1Q_0009833</name>
</gene>
<proteinExistence type="predicted"/>
<name>A0A151MWY7_ALLMI</name>
<evidence type="ECO:0000313" key="2">
    <source>
        <dbReference type="Proteomes" id="UP000050525"/>
    </source>
</evidence>
<comment type="caution">
    <text evidence="1">The sequence shown here is derived from an EMBL/GenBank/DDBJ whole genome shotgun (WGS) entry which is preliminary data.</text>
</comment>
<protein>
    <submittedName>
        <fullName evidence="1">Uncharacterized protein</fullName>
    </submittedName>
</protein>
<organism evidence="1 2">
    <name type="scientific">Alligator mississippiensis</name>
    <name type="common">American alligator</name>
    <dbReference type="NCBI Taxonomy" id="8496"/>
    <lineage>
        <taxon>Eukaryota</taxon>
        <taxon>Metazoa</taxon>
        <taxon>Chordata</taxon>
        <taxon>Craniata</taxon>
        <taxon>Vertebrata</taxon>
        <taxon>Euteleostomi</taxon>
        <taxon>Archelosauria</taxon>
        <taxon>Archosauria</taxon>
        <taxon>Crocodylia</taxon>
        <taxon>Alligatoridae</taxon>
        <taxon>Alligatorinae</taxon>
        <taxon>Alligator</taxon>
    </lineage>
</organism>
<dbReference type="EMBL" id="AKHW03004724">
    <property type="protein sequence ID" value="KYO29020.1"/>
    <property type="molecule type" value="Genomic_DNA"/>
</dbReference>
<reference evidence="1 2" key="1">
    <citation type="journal article" date="2012" name="Genome Biol.">
        <title>Sequencing three crocodilian genomes to illuminate the evolution of archosaurs and amniotes.</title>
        <authorList>
            <person name="St John J.A."/>
            <person name="Braun E.L."/>
            <person name="Isberg S.R."/>
            <person name="Miles L.G."/>
            <person name="Chong A.Y."/>
            <person name="Gongora J."/>
            <person name="Dalzell P."/>
            <person name="Moran C."/>
            <person name="Bed'hom B."/>
            <person name="Abzhanov A."/>
            <person name="Burgess S.C."/>
            <person name="Cooksey A.M."/>
            <person name="Castoe T.A."/>
            <person name="Crawford N.G."/>
            <person name="Densmore L.D."/>
            <person name="Drew J.C."/>
            <person name="Edwards S.V."/>
            <person name="Faircloth B.C."/>
            <person name="Fujita M.K."/>
            <person name="Greenwold M.J."/>
            <person name="Hoffmann F.G."/>
            <person name="Howard J.M."/>
            <person name="Iguchi T."/>
            <person name="Janes D.E."/>
            <person name="Khan S.Y."/>
            <person name="Kohno S."/>
            <person name="de Koning A.J."/>
            <person name="Lance S.L."/>
            <person name="McCarthy F.M."/>
            <person name="McCormack J.E."/>
            <person name="Merchant M.E."/>
            <person name="Peterson D.G."/>
            <person name="Pollock D.D."/>
            <person name="Pourmand N."/>
            <person name="Raney B.J."/>
            <person name="Roessler K.A."/>
            <person name="Sanford J.R."/>
            <person name="Sawyer R.H."/>
            <person name="Schmidt C.J."/>
            <person name="Triplett E.W."/>
            <person name="Tuberville T.D."/>
            <person name="Venegas-Anaya M."/>
            <person name="Howard J.T."/>
            <person name="Jarvis E.D."/>
            <person name="Guillette L.J.Jr."/>
            <person name="Glenn T.C."/>
            <person name="Green R.E."/>
            <person name="Ray D.A."/>
        </authorList>
    </citation>
    <scope>NUCLEOTIDE SEQUENCE [LARGE SCALE GENOMIC DNA]</scope>
    <source>
        <strain evidence="1">KSC_2009_1</strain>
    </source>
</reference>